<dbReference type="EMBL" id="JAEHTE010000001">
    <property type="protein sequence ID" value="MBI6882652.1"/>
    <property type="molecule type" value="Genomic_DNA"/>
</dbReference>
<evidence type="ECO:0000313" key="1">
    <source>
        <dbReference type="EMBL" id="MBI6882652.1"/>
    </source>
</evidence>
<dbReference type="RefSeq" id="WP_198746263.1">
    <property type="nucleotide sequence ID" value="NZ_JAEHTE010000001.1"/>
</dbReference>
<proteinExistence type="predicted"/>
<sequence length="159" mass="17947">MNNQKLKGFHLVQALHTPVLMSELGKRRFLEIFIQKYMGAAQYEGGAFDRHLRSMSEAISASQIEAFRVVINGIPLYGIFDTRRCDLETVRAGIQSVYDGVAVLKRHADFPPRTKPPAVAWAEINLGVFWSLADYRDDVAGMILREIQHQDQAATKEKA</sequence>
<dbReference type="Proteomes" id="UP000637061">
    <property type="component" value="Unassembled WGS sequence"/>
</dbReference>
<accession>A0A8I1JGB9</accession>
<name>A0A8I1JGB9_PSEPU</name>
<reference evidence="1" key="1">
    <citation type="submission" date="2020-12" db="EMBL/GenBank/DDBJ databases">
        <title>Enhanced detection system for hospital associated transmission using whole genome sequencing surveillance.</title>
        <authorList>
            <person name="Harrison L.H."/>
            <person name="Van Tyne D."/>
            <person name="Marsh J.W."/>
            <person name="Griffith M.P."/>
            <person name="Snyder D.J."/>
            <person name="Cooper V.S."/>
            <person name="Mustapha M."/>
        </authorList>
    </citation>
    <scope>NUCLEOTIDE SEQUENCE</scope>
    <source>
        <strain evidence="1">PSB00042</strain>
    </source>
</reference>
<dbReference type="AlphaFoldDB" id="A0A8I1JGB9"/>
<gene>
    <name evidence="1" type="ORF">JEU22_01895</name>
</gene>
<comment type="caution">
    <text evidence="1">The sequence shown here is derived from an EMBL/GenBank/DDBJ whole genome shotgun (WGS) entry which is preliminary data.</text>
</comment>
<protein>
    <submittedName>
        <fullName evidence="1">Uncharacterized protein</fullName>
    </submittedName>
</protein>
<evidence type="ECO:0000313" key="2">
    <source>
        <dbReference type="Proteomes" id="UP000637061"/>
    </source>
</evidence>
<organism evidence="1 2">
    <name type="scientific">Pseudomonas putida</name>
    <name type="common">Arthrobacter siderocapsulatus</name>
    <dbReference type="NCBI Taxonomy" id="303"/>
    <lineage>
        <taxon>Bacteria</taxon>
        <taxon>Pseudomonadati</taxon>
        <taxon>Pseudomonadota</taxon>
        <taxon>Gammaproteobacteria</taxon>
        <taxon>Pseudomonadales</taxon>
        <taxon>Pseudomonadaceae</taxon>
        <taxon>Pseudomonas</taxon>
    </lineage>
</organism>